<dbReference type="RefSeq" id="WP_393177775.1">
    <property type="nucleotide sequence ID" value="NZ_JBICRM010000077.1"/>
</dbReference>
<feature type="compositionally biased region" description="Basic residues" evidence="1">
    <location>
        <begin position="127"/>
        <end position="141"/>
    </location>
</feature>
<gene>
    <name evidence="2" type="ORF">ACFLIM_49490</name>
</gene>
<organism evidence="2 3">
    <name type="scientific">Nonomuraea marmarensis</name>
    <dbReference type="NCBI Taxonomy" id="3351344"/>
    <lineage>
        <taxon>Bacteria</taxon>
        <taxon>Bacillati</taxon>
        <taxon>Actinomycetota</taxon>
        <taxon>Actinomycetes</taxon>
        <taxon>Streptosporangiales</taxon>
        <taxon>Streptosporangiaceae</taxon>
        <taxon>Nonomuraea</taxon>
    </lineage>
</organism>
<feature type="region of interest" description="Disordered" evidence="1">
    <location>
        <begin position="98"/>
        <end position="141"/>
    </location>
</feature>
<feature type="region of interest" description="Disordered" evidence="1">
    <location>
        <begin position="41"/>
        <end position="61"/>
    </location>
</feature>
<proteinExistence type="predicted"/>
<accession>A0ABW7AUV7</accession>
<name>A0ABW7AUV7_9ACTN</name>
<evidence type="ECO:0000313" key="3">
    <source>
        <dbReference type="Proteomes" id="UP001603978"/>
    </source>
</evidence>
<evidence type="ECO:0000313" key="2">
    <source>
        <dbReference type="EMBL" id="MFG1711213.1"/>
    </source>
</evidence>
<evidence type="ECO:0000256" key="1">
    <source>
        <dbReference type="SAM" id="MobiDB-lite"/>
    </source>
</evidence>
<sequence>MTLTDQIKKITESKPFYAVAGAGGYTVDNLRTLRNRLSKQLGTRRGEVRETTKELPGKARETVAKSLPGRVREYAGTTATRASRLYDDLAVRGRKMVSSVSHEAAQELEEVSETAKPEPVAKENKPPARKATPRAKKPTKA</sequence>
<feature type="compositionally biased region" description="Basic and acidic residues" evidence="1">
    <location>
        <begin position="44"/>
        <end position="61"/>
    </location>
</feature>
<protein>
    <submittedName>
        <fullName evidence="2">Uncharacterized protein</fullName>
    </submittedName>
</protein>
<dbReference type="Proteomes" id="UP001603978">
    <property type="component" value="Unassembled WGS sequence"/>
</dbReference>
<keyword evidence="3" id="KW-1185">Reference proteome</keyword>
<comment type="caution">
    <text evidence="2">The sequence shown here is derived from an EMBL/GenBank/DDBJ whole genome shotgun (WGS) entry which is preliminary data.</text>
</comment>
<feature type="compositionally biased region" description="Basic and acidic residues" evidence="1">
    <location>
        <begin position="113"/>
        <end position="126"/>
    </location>
</feature>
<reference evidence="2 3" key="1">
    <citation type="submission" date="2024-10" db="EMBL/GenBank/DDBJ databases">
        <authorList>
            <person name="Topkara A.R."/>
            <person name="Saygin H."/>
        </authorList>
    </citation>
    <scope>NUCLEOTIDE SEQUENCE [LARGE SCALE GENOMIC DNA]</scope>
    <source>
        <strain evidence="2 3">M3C6</strain>
    </source>
</reference>
<dbReference type="EMBL" id="JBICRM010000077">
    <property type="protein sequence ID" value="MFG1711213.1"/>
    <property type="molecule type" value="Genomic_DNA"/>
</dbReference>